<dbReference type="PANTHER" id="PTHR30352">
    <property type="entry name" value="PYRUVATE FORMATE-LYASE-ACTIVATING ENZYME"/>
    <property type="match status" value="1"/>
</dbReference>
<dbReference type="GO" id="GO:0046872">
    <property type="term" value="F:metal ion binding"/>
    <property type="evidence" value="ECO:0007669"/>
    <property type="project" value="UniProtKB-KW"/>
</dbReference>
<dbReference type="GO" id="GO:0003824">
    <property type="term" value="F:catalytic activity"/>
    <property type="evidence" value="ECO:0007669"/>
    <property type="project" value="InterPro"/>
</dbReference>
<evidence type="ECO:0000313" key="8">
    <source>
        <dbReference type="EMBL" id="PSF07267.1"/>
    </source>
</evidence>
<organism evidence="8 9">
    <name type="scientific">Marinobacter fuscus</name>
    <dbReference type="NCBI Taxonomy" id="2109942"/>
    <lineage>
        <taxon>Bacteria</taxon>
        <taxon>Pseudomonadati</taxon>
        <taxon>Pseudomonadota</taxon>
        <taxon>Gammaproteobacteria</taxon>
        <taxon>Pseudomonadales</taxon>
        <taxon>Marinobacteraceae</taxon>
        <taxon>Marinobacter</taxon>
    </lineage>
</organism>
<dbReference type="PANTHER" id="PTHR30352:SF13">
    <property type="entry name" value="GLYCYL-RADICAL ENZYME ACTIVATING ENZYME YJJW-RELATED"/>
    <property type="match status" value="1"/>
</dbReference>
<dbReference type="Pfam" id="PF04055">
    <property type="entry name" value="Radical_SAM"/>
    <property type="match status" value="1"/>
</dbReference>
<dbReference type="CDD" id="cd01335">
    <property type="entry name" value="Radical_SAM"/>
    <property type="match status" value="1"/>
</dbReference>
<dbReference type="Gene3D" id="3.20.20.70">
    <property type="entry name" value="Aldolase class I"/>
    <property type="match status" value="1"/>
</dbReference>
<dbReference type="Proteomes" id="UP000239866">
    <property type="component" value="Unassembled WGS sequence"/>
</dbReference>
<comment type="cofactor">
    <cofactor evidence="1">
        <name>[4Fe-4S] cluster</name>
        <dbReference type="ChEBI" id="CHEBI:49883"/>
    </cofactor>
</comment>
<keyword evidence="9" id="KW-1185">Reference proteome</keyword>
<dbReference type="InterPro" id="IPR012840">
    <property type="entry name" value="NrdG2"/>
</dbReference>
<evidence type="ECO:0000256" key="1">
    <source>
        <dbReference type="ARBA" id="ARBA00001966"/>
    </source>
</evidence>
<dbReference type="InterPro" id="IPR013785">
    <property type="entry name" value="Aldolase_TIM"/>
</dbReference>
<proteinExistence type="predicted"/>
<evidence type="ECO:0000256" key="6">
    <source>
        <dbReference type="ARBA" id="ARBA00023014"/>
    </source>
</evidence>
<evidence type="ECO:0000256" key="4">
    <source>
        <dbReference type="ARBA" id="ARBA00022723"/>
    </source>
</evidence>
<dbReference type="PROSITE" id="PS51918">
    <property type="entry name" value="RADICAL_SAM"/>
    <property type="match status" value="1"/>
</dbReference>
<keyword evidence="4" id="KW-0479">Metal-binding</keyword>
<keyword evidence="3" id="KW-0949">S-adenosyl-L-methionine</keyword>
<dbReference type="GO" id="GO:0051539">
    <property type="term" value="F:4 iron, 4 sulfur cluster binding"/>
    <property type="evidence" value="ECO:0007669"/>
    <property type="project" value="UniProtKB-KW"/>
</dbReference>
<keyword evidence="6" id="KW-0411">Iron-sulfur</keyword>
<gene>
    <name evidence="8" type="ORF">C7H09_10125</name>
</gene>
<dbReference type="InterPro" id="IPR058240">
    <property type="entry name" value="rSAM_sf"/>
</dbReference>
<sequence>MAAFSTVDYPQHLAATLFLQGCPWRCHYCHNLHLIPRRKVAGGINWQQALEHLLKRRGLLDAVVFSGGEPTIQAALLPALQQTRALGFRNGLHTGVPQLKRLTPLLPYLDWVGLDIKALPSDYEVITTNRRAGLDSWAAIDVLQAASVDFECRLTWHAALQSAEQVVRVGQRLAERGVRRFAVQPARSEQMLNEQLGTKALSGEDRQRVCSTLRPLFETLEFRE</sequence>
<keyword evidence="2" id="KW-0004">4Fe-4S</keyword>
<dbReference type="OrthoDB" id="9782387at2"/>
<dbReference type="InterPro" id="IPR007197">
    <property type="entry name" value="rSAM"/>
</dbReference>
<evidence type="ECO:0000256" key="3">
    <source>
        <dbReference type="ARBA" id="ARBA00022691"/>
    </source>
</evidence>
<evidence type="ECO:0000256" key="5">
    <source>
        <dbReference type="ARBA" id="ARBA00023004"/>
    </source>
</evidence>
<dbReference type="SFLD" id="SFLDG01094">
    <property type="entry name" value="Uncharacterised_Radical_SAM_Su"/>
    <property type="match status" value="1"/>
</dbReference>
<dbReference type="EMBL" id="PXNP01000076">
    <property type="protein sequence ID" value="PSF07267.1"/>
    <property type="molecule type" value="Genomic_DNA"/>
</dbReference>
<keyword evidence="5" id="KW-0408">Iron</keyword>
<dbReference type="InterPro" id="IPR034457">
    <property type="entry name" value="Organic_radical-activating"/>
</dbReference>
<dbReference type="AlphaFoldDB" id="A0A2T1KAW4"/>
<dbReference type="SFLD" id="SFLDS00029">
    <property type="entry name" value="Radical_SAM"/>
    <property type="match status" value="1"/>
</dbReference>
<dbReference type="NCBIfam" id="TIGR02495">
    <property type="entry name" value="NrdG2"/>
    <property type="match status" value="1"/>
</dbReference>
<evidence type="ECO:0000313" key="9">
    <source>
        <dbReference type="Proteomes" id="UP000239866"/>
    </source>
</evidence>
<evidence type="ECO:0000259" key="7">
    <source>
        <dbReference type="PROSITE" id="PS51918"/>
    </source>
</evidence>
<dbReference type="SUPFAM" id="SSF102114">
    <property type="entry name" value="Radical SAM enzymes"/>
    <property type="match status" value="1"/>
</dbReference>
<accession>A0A2T1KAW4</accession>
<feature type="domain" description="Radical SAM core" evidence="7">
    <location>
        <begin position="7"/>
        <end position="214"/>
    </location>
</feature>
<comment type="caution">
    <text evidence="8">The sequence shown here is derived from an EMBL/GenBank/DDBJ whole genome shotgun (WGS) entry which is preliminary data.</text>
</comment>
<reference evidence="8 9" key="1">
    <citation type="submission" date="2018-03" db="EMBL/GenBank/DDBJ databases">
        <title>Marinobacter brunus sp. nov., a marine bacterium of Gamma-proteobacteria isolated from the surface seawater of the South China Sea.</title>
        <authorList>
            <person name="Cheng H."/>
            <person name="Wu Y.-H."/>
            <person name="Xamxidin M."/>
            <person name="Xu X.-W."/>
        </authorList>
    </citation>
    <scope>NUCLEOTIDE SEQUENCE [LARGE SCALE GENOMIC DNA]</scope>
    <source>
        <strain evidence="8 9">NH169-3</strain>
    </source>
</reference>
<name>A0A2T1KAW4_9GAMM</name>
<evidence type="ECO:0000256" key="2">
    <source>
        <dbReference type="ARBA" id="ARBA00022485"/>
    </source>
</evidence>
<protein>
    <submittedName>
        <fullName evidence="8">Anaerobic ribonucleoside-triphosphate reductase activating protein</fullName>
    </submittedName>
</protein>